<evidence type="ECO:0000256" key="7">
    <source>
        <dbReference type="ARBA" id="ARBA00023128"/>
    </source>
</evidence>
<dbReference type="InterPro" id="IPR021911">
    <property type="entry name" value="ATAD3_N"/>
</dbReference>
<evidence type="ECO:0000313" key="14">
    <source>
        <dbReference type="RefSeq" id="XP_065656130.1"/>
    </source>
</evidence>
<keyword evidence="3" id="KW-0547">Nucleotide-binding</keyword>
<dbReference type="InterPro" id="IPR003959">
    <property type="entry name" value="ATPase_AAA_core"/>
</dbReference>
<keyword evidence="4" id="KW-0999">Mitochondrion inner membrane</keyword>
<dbReference type="Proteomes" id="UP001652625">
    <property type="component" value="Chromosome 06"/>
</dbReference>
<evidence type="ECO:0000256" key="3">
    <source>
        <dbReference type="ARBA" id="ARBA00022741"/>
    </source>
</evidence>
<evidence type="ECO:0000256" key="4">
    <source>
        <dbReference type="ARBA" id="ARBA00022792"/>
    </source>
</evidence>
<evidence type="ECO:0000256" key="11">
    <source>
        <dbReference type="SAM" id="MobiDB-lite"/>
    </source>
</evidence>
<keyword evidence="13" id="KW-1185">Reference proteome</keyword>
<evidence type="ECO:0000256" key="6">
    <source>
        <dbReference type="ARBA" id="ARBA00023054"/>
    </source>
</evidence>
<dbReference type="InterPro" id="IPR027417">
    <property type="entry name" value="P-loop_NTPase"/>
</dbReference>
<protein>
    <submittedName>
        <fullName evidence="14">ATPase family AAA domain-containing protein 3 isoform X2</fullName>
    </submittedName>
</protein>
<keyword evidence="6 10" id="KW-0175">Coiled coil</keyword>
<proteinExistence type="predicted"/>
<dbReference type="Pfam" id="PF00004">
    <property type="entry name" value="AAA"/>
    <property type="match status" value="1"/>
</dbReference>
<dbReference type="PANTHER" id="PTHR23075:SF0">
    <property type="entry name" value="ATPASE FAMILY AAA DOMAIN-CONTAINING PROTEIN 3"/>
    <property type="match status" value="1"/>
</dbReference>
<dbReference type="PANTHER" id="PTHR23075">
    <property type="entry name" value="PUTATIVE ATP-ASE"/>
    <property type="match status" value="1"/>
</dbReference>
<comment type="subcellular location">
    <subcellularLocation>
        <location evidence="1">Mitochondrion inner membrane</location>
    </subcellularLocation>
    <subcellularLocation>
        <location evidence="2">Mitochondrion matrix</location>
        <location evidence="2">Mitochondrion nucleoid</location>
    </subcellularLocation>
</comment>
<dbReference type="InterPro" id="IPR003593">
    <property type="entry name" value="AAA+_ATPase"/>
</dbReference>
<evidence type="ECO:0000256" key="1">
    <source>
        <dbReference type="ARBA" id="ARBA00004273"/>
    </source>
</evidence>
<keyword evidence="9" id="KW-1135">Mitochondrion nucleoid</keyword>
<keyword evidence="7" id="KW-0496">Mitochondrion</keyword>
<evidence type="ECO:0000256" key="10">
    <source>
        <dbReference type="SAM" id="Coils"/>
    </source>
</evidence>
<dbReference type="CDD" id="cd19512">
    <property type="entry name" value="RecA-like_ATAD3-like"/>
    <property type="match status" value="1"/>
</dbReference>
<dbReference type="Gene3D" id="3.40.50.300">
    <property type="entry name" value="P-loop containing nucleotide triphosphate hydrolases"/>
    <property type="match status" value="1"/>
</dbReference>
<evidence type="ECO:0000259" key="12">
    <source>
        <dbReference type="SMART" id="SM00382"/>
    </source>
</evidence>
<evidence type="ECO:0000256" key="9">
    <source>
        <dbReference type="ARBA" id="ARBA00023271"/>
    </source>
</evidence>
<sequence length="591" mass="66937">MSWIFGLNKEPTAPQDFQHMVPPDAGGSGVSGGGSGEEPNKPRPWSNFDPSGLERAAKAAKELDSAKYAKEALELARLQESTKQMEYQTSLKEYELNMERIQIEKTRVQQEERRKTLAEETKQNNQRAQFADQLARKRYDDQLVQQKKMNDENLLRQEESVKKQEAMRRATIEHEAEIRHQNEMKQLTAKMRAKGVIERENKDIRLEQIKLKAAEHRETVLQSLKAAGALIGTGVTNFLSDWDKISASVAGLSLLAVGVYAAKMGTGVTARFIEARLGKPSLVRETSRLTMLTLAKHPVQAAKRLFVNPEDALKGIILEPKLNERLHEIALSTANTRRNRGMYRNLLLYGPPGTGKTMFAKSLAYHSGLDYAILTGGDVAPMGRDGVTAMHKVFDWASTSRRGLLLFVDEADAFLRRRSTEHISEDLRSTLNAFLYRTGESSRKFMVVLASNQPDQFDWAINNRIDELVEFKLPSFEEREMLVRKYFEDYILNAATRGWRSNRIKVADFDFSAKCRQIAADTEGLSGREIAKLGVSWQASTYASADGILTESILDARVREMIAQHKKKVEWLYEDSTENKSYLEPPRTRTT</sequence>
<feature type="domain" description="AAA+ ATPase" evidence="12">
    <location>
        <begin position="342"/>
        <end position="475"/>
    </location>
</feature>
<evidence type="ECO:0000313" key="13">
    <source>
        <dbReference type="Proteomes" id="UP001652625"/>
    </source>
</evidence>
<dbReference type="SMART" id="SM00382">
    <property type="entry name" value="AAA"/>
    <property type="match status" value="1"/>
</dbReference>
<feature type="compositionally biased region" description="Gly residues" evidence="11">
    <location>
        <begin position="26"/>
        <end position="36"/>
    </location>
</feature>
<evidence type="ECO:0000256" key="5">
    <source>
        <dbReference type="ARBA" id="ARBA00022840"/>
    </source>
</evidence>
<dbReference type="Pfam" id="PF12037">
    <property type="entry name" value="ATAD3_N"/>
    <property type="match status" value="1"/>
</dbReference>
<name>A0ABM4C3J1_HYDVU</name>
<organism evidence="13 14">
    <name type="scientific">Hydra vulgaris</name>
    <name type="common">Hydra</name>
    <name type="synonym">Hydra attenuata</name>
    <dbReference type="NCBI Taxonomy" id="6087"/>
    <lineage>
        <taxon>Eukaryota</taxon>
        <taxon>Metazoa</taxon>
        <taxon>Cnidaria</taxon>
        <taxon>Hydrozoa</taxon>
        <taxon>Hydroidolina</taxon>
        <taxon>Anthoathecata</taxon>
        <taxon>Aplanulata</taxon>
        <taxon>Hydridae</taxon>
        <taxon>Hydra</taxon>
    </lineage>
</organism>
<accession>A0ABM4C3J1</accession>
<feature type="coiled-coil region" evidence="10">
    <location>
        <begin position="84"/>
        <end position="128"/>
    </location>
</feature>
<keyword evidence="5" id="KW-0067">ATP-binding</keyword>
<feature type="region of interest" description="Disordered" evidence="11">
    <location>
        <begin position="1"/>
        <end position="52"/>
    </location>
</feature>
<evidence type="ECO:0000256" key="8">
    <source>
        <dbReference type="ARBA" id="ARBA00023136"/>
    </source>
</evidence>
<dbReference type="SUPFAM" id="SSF52540">
    <property type="entry name" value="P-loop containing nucleoside triphosphate hydrolases"/>
    <property type="match status" value="1"/>
</dbReference>
<gene>
    <name evidence="14" type="primary">LOC100208430</name>
</gene>
<dbReference type="RefSeq" id="XP_065656130.1">
    <property type="nucleotide sequence ID" value="XM_065800058.1"/>
</dbReference>
<keyword evidence="8" id="KW-0472">Membrane</keyword>
<dbReference type="GeneID" id="100208430"/>
<reference evidence="14" key="1">
    <citation type="submission" date="2025-08" db="UniProtKB">
        <authorList>
            <consortium name="RefSeq"/>
        </authorList>
    </citation>
    <scope>IDENTIFICATION</scope>
</reference>
<evidence type="ECO:0000256" key="2">
    <source>
        <dbReference type="ARBA" id="ARBA00004436"/>
    </source>
</evidence>